<feature type="domain" description="TACO1/YebC-like N-terminal" evidence="6">
    <location>
        <begin position="5"/>
        <end position="73"/>
    </location>
</feature>
<reference evidence="7 8" key="1">
    <citation type="submission" date="2023-03" db="EMBL/GenBank/DDBJ databases">
        <title>Paludisphaera mucosa sp. nov. a novel planctomycete from northern fen.</title>
        <authorList>
            <person name="Ivanova A."/>
        </authorList>
    </citation>
    <scope>NUCLEOTIDE SEQUENCE [LARGE SCALE GENOMIC DNA]</scope>
    <source>
        <strain evidence="7 8">Pla2</strain>
    </source>
</reference>
<protein>
    <recommendedName>
        <fullName evidence="4">Probable transcriptional regulatory protein PZE19_10950</fullName>
    </recommendedName>
</protein>
<proteinExistence type="inferred from homology"/>
<accession>A0ABT6F9M9</accession>
<dbReference type="InterPro" id="IPR026564">
    <property type="entry name" value="Transcrip_reg_TACO1-like_dom3"/>
</dbReference>
<gene>
    <name evidence="7" type="ORF">PZE19_10950</name>
</gene>
<name>A0ABT6F9M9_9BACT</name>
<dbReference type="NCBIfam" id="NF009044">
    <property type="entry name" value="PRK12378.1"/>
    <property type="match status" value="1"/>
</dbReference>
<dbReference type="EMBL" id="JARRAG010000002">
    <property type="protein sequence ID" value="MDG3004293.1"/>
    <property type="molecule type" value="Genomic_DNA"/>
</dbReference>
<evidence type="ECO:0000256" key="3">
    <source>
        <dbReference type="ARBA" id="ARBA00023163"/>
    </source>
</evidence>
<comment type="subcellular location">
    <subcellularLocation>
        <location evidence="4">Cytoplasm</location>
    </subcellularLocation>
</comment>
<dbReference type="SUPFAM" id="SSF75625">
    <property type="entry name" value="YebC-like"/>
    <property type="match status" value="1"/>
</dbReference>
<evidence type="ECO:0000313" key="8">
    <source>
        <dbReference type="Proteomes" id="UP001216907"/>
    </source>
</evidence>
<keyword evidence="4" id="KW-0963">Cytoplasm</keyword>
<evidence type="ECO:0000259" key="6">
    <source>
        <dbReference type="Pfam" id="PF20772"/>
    </source>
</evidence>
<evidence type="ECO:0000259" key="5">
    <source>
        <dbReference type="Pfam" id="PF01709"/>
    </source>
</evidence>
<dbReference type="Gene3D" id="1.10.10.200">
    <property type="match status" value="1"/>
</dbReference>
<dbReference type="InterPro" id="IPR029072">
    <property type="entry name" value="YebC-like"/>
</dbReference>
<dbReference type="GO" id="GO:0003677">
    <property type="term" value="F:DNA binding"/>
    <property type="evidence" value="ECO:0007669"/>
    <property type="project" value="UniProtKB-KW"/>
</dbReference>
<dbReference type="InterPro" id="IPR049083">
    <property type="entry name" value="TACO1_YebC_N"/>
</dbReference>
<dbReference type="RefSeq" id="WP_277860651.1">
    <property type="nucleotide sequence ID" value="NZ_JARRAG010000002.1"/>
</dbReference>
<evidence type="ECO:0000256" key="4">
    <source>
        <dbReference type="HAMAP-Rule" id="MF_00693"/>
    </source>
</evidence>
<dbReference type="Gene3D" id="3.30.70.980">
    <property type="match status" value="2"/>
</dbReference>
<dbReference type="Proteomes" id="UP001216907">
    <property type="component" value="Unassembled WGS sequence"/>
</dbReference>
<feature type="domain" description="TACO1/YebC-like second and third" evidence="5">
    <location>
        <begin position="80"/>
        <end position="236"/>
    </location>
</feature>
<evidence type="ECO:0000256" key="1">
    <source>
        <dbReference type="ARBA" id="ARBA00008724"/>
    </source>
</evidence>
<dbReference type="InterPro" id="IPR048300">
    <property type="entry name" value="TACO1_YebC-like_2nd/3rd_dom"/>
</dbReference>
<organism evidence="7 8">
    <name type="scientific">Paludisphaera mucosa</name>
    <dbReference type="NCBI Taxonomy" id="3030827"/>
    <lineage>
        <taxon>Bacteria</taxon>
        <taxon>Pseudomonadati</taxon>
        <taxon>Planctomycetota</taxon>
        <taxon>Planctomycetia</taxon>
        <taxon>Isosphaerales</taxon>
        <taxon>Isosphaeraceae</taxon>
        <taxon>Paludisphaera</taxon>
    </lineage>
</organism>
<keyword evidence="8" id="KW-1185">Reference proteome</keyword>
<evidence type="ECO:0000256" key="2">
    <source>
        <dbReference type="ARBA" id="ARBA00023015"/>
    </source>
</evidence>
<keyword evidence="3 4" id="KW-0804">Transcription</keyword>
<evidence type="ECO:0000313" key="7">
    <source>
        <dbReference type="EMBL" id="MDG3004293.1"/>
    </source>
</evidence>
<dbReference type="Pfam" id="PF20772">
    <property type="entry name" value="TACO1_YebC_N"/>
    <property type="match status" value="1"/>
</dbReference>
<comment type="caution">
    <text evidence="7">The sequence shown here is derived from an EMBL/GenBank/DDBJ whole genome shotgun (WGS) entry which is preliminary data.</text>
</comment>
<dbReference type="PANTHER" id="PTHR12532">
    <property type="entry name" value="TRANSLATIONAL ACTIVATOR OF CYTOCHROME C OXIDASE 1"/>
    <property type="match status" value="1"/>
</dbReference>
<dbReference type="HAMAP" id="MF_00693">
    <property type="entry name" value="Transcrip_reg_TACO1"/>
    <property type="match status" value="1"/>
</dbReference>
<sequence length="245" mass="26430">MGRIFEKRKASIFKTSAQKSKLFSKYGRQLYMAAKNGVPDPEANPALRALVEKAKRDNVASHVIDKAIQKAAGAGGEDFQPARYEGFGPGGSLVIVDCLTDNNTRTISDIRNCFSKTGSKLAANGSVVMSFDHLAVLSFSGDDEEKVIEALFAADVAVEEVECKDGGITIFAPPAEFYKAKMALLEAFPGLELEVQEITFLPQVGKILSGDDLAVFEKLLGMLNDCDDVQEIYHNVDLPGESTSG</sequence>
<dbReference type="Pfam" id="PF01709">
    <property type="entry name" value="Transcrip_reg"/>
    <property type="match status" value="1"/>
</dbReference>
<keyword evidence="4 7" id="KW-0238">DNA-binding</keyword>
<comment type="similarity">
    <text evidence="1 4">Belongs to the TACO1 family.</text>
</comment>
<keyword evidence="2 4" id="KW-0805">Transcription regulation</keyword>
<dbReference type="InterPro" id="IPR002876">
    <property type="entry name" value="Transcrip_reg_TACO1-like"/>
</dbReference>
<dbReference type="PANTHER" id="PTHR12532:SF0">
    <property type="entry name" value="TRANSLATIONAL ACTIVATOR OF CYTOCHROME C OXIDASE 1"/>
    <property type="match status" value="1"/>
</dbReference>
<dbReference type="InterPro" id="IPR017856">
    <property type="entry name" value="Integrase-like_N"/>
</dbReference>